<evidence type="ECO:0000256" key="3">
    <source>
        <dbReference type="ARBA" id="ARBA00038396"/>
    </source>
</evidence>
<dbReference type="EMBL" id="NMQA01000019">
    <property type="protein sequence ID" value="PMB00796.1"/>
    <property type="molecule type" value="Genomic_DNA"/>
</dbReference>
<dbReference type="AlphaFoldDB" id="A0A2N6KLP1"/>
<dbReference type="InterPro" id="IPR036188">
    <property type="entry name" value="FAD/NAD-bd_sf"/>
</dbReference>
<dbReference type="GeneID" id="35798788"/>
<dbReference type="PANTHER" id="PTHR43747">
    <property type="entry name" value="FAD-BINDING PROTEIN"/>
    <property type="match status" value="1"/>
</dbReference>
<accession>A0A2N6KLP1</accession>
<dbReference type="Proteomes" id="UP000235025">
    <property type="component" value="Unassembled WGS sequence"/>
</dbReference>
<keyword evidence="1" id="KW-0560">Oxidoreductase</keyword>
<dbReference type="RefSeq" id="WP_016870976.1">
    <property type="nucleotide sequence ID" value="NZ_NMQA01000019.1"/>
</dbReference>
<protein>
    <submittedName>
        <fullName evidence="4">Tryptophan halogenase</fullName>
    </submittedName>
</protein>
<comment type="caution">
    <text evidence="4">The sequence shown here is derived from an EMBL/GenBank/DDBJ whole genome shotgun (WGS) entry which is preliminary data.</text>
</comment>
<organism evidence="4 5">
    <name type="scientific">Fischerella thermalis CCMEE 5268</name>
    <dbReference type="NCBI Taxonomy" id="2019662"/>
    <lineage>
        <taxon>Bacteria</taxon>
        <taxon>Bacillati</taxon>
        <taxon>Cyanobacteriota</taxon>
        <taxon>Cyanophyceae</taxon>
        <taxon>Nostocales</taxon>
        <taxon>Hapalosiphonaceae</taxon>
        <taxon>Fischerella</taxon>
    </lineage>
</organism>
<sequence length="609" mass="70699">MTTNNTQSQVYDVVIMGAGIGGVCQARHLLLNIPNIKIALVDPRPEERTDRDMKVGESTVEISTLMICKELGLYDYMIENHPPKFGLNFHWAKEAGKTENTEDYYHIWTVKQPPLASVLINRPKFERDLLRMNQDMGAEFYNGRVVDVDLTPGDELNTVHVKQGDRYLELKTKHVIDSAGRKFLIGRKTDNLITSPENLYGINNGSVWMRVRNVDRTIFHSGYDPYVCTCSHYYAANHWMGHGHWVWMLPTDTQNMELSIGLLYHHDIISPHSVNTKEKFYAFLEANHNVVYRLLKSGEEVDFHHWPRIAHKSKQMYSQDNWYIIGDAAAIFDPFYSQGLTMMSFQIESVTEIIRAKLAGEANAKEKCALYNKFALNMIDRTNVLVSRHEKQIGDASIMTWRMYLENIWWFKMLIPMFVGKWHLDLDFLKNVVAKPGRLYVVQIMNAVYEHLDELVERKANIGFLHTHIADQLPFGFTMSNDFDNFLHLTKYEPQRANIYVSIQWSHFFVALWYLKFLWKAYGLKGVLSPHNLKHVFALFKAFLEAAWDHLIFRIKTKNIPGNSIIANIRQEFKNYRAPAKLEPWLEEVTEASNGNVTTQSRELVKAEV</sequence>
<evidence type="ECO:0000256" key="1">
    <source>
        <dbReference type="ARBA" id="ARBA00023002"/>
    </source>
</evidence>
<dbReference type="SUPFAM" id="SSF51905">
    <property type="entry name" value="FAD/NAD(P)-binding domain"/>
    <property type="match status" value="1"/>
</dbReference>
<reference evidence="4 5" key="1">
    <citation type="submission" date="2017-07" db="EMBL/GenBank/DDBJ databases">
        <title>Genomes of Fischerella (Mastigocladus) sp. strains.</title>
        <authorList>
            <person name="Miller S.R."/>
        </authorList>
    </citation>
    <scope>NUCLEOTIDE SEQUENCE [LARGE SCALE GENOMIC DNA]</scope>
    <source>
        <strain evidence="4 5">CCMEE 5268</strain>
    </source>
</reference>
<evidence type="ECO:0000313" key="4">
    <source>
        <dbReference type="EMBL" id="PMB00796.1"/>
    </source>
</evidence>
<dbReference type="Pfam" id="PF04820">
    <property type="entry name" value="Trp_halogenase"/>
    <property type="match status" value="1"/>
</dbReference>
<dbReference type="GO" id="GO:0004497">
    <property type="term" value="F:monooxygenase activity"/>
    <property type="evidence" value="ECO:0007669"/>
    <property type="project" value="UniProtKB-KW"/>
</dbReference>
<evidence type="ECO:0000256" key="2">
    <source>
        <dbReference type="ARBA" id="ARBA00023033"/>
    </source>
</evidence>
<dbReference type="InterPro" id="IPR050816">
    <property type="entry name" value="Flavin-dep_Halogenase_NPB"/>
</dbReference>
<comment type="similarity">
    <text evidence="3">Belongs to the flavin-dependent halogenase family. Bacterial tryptophan halogenase subfamily.</text>
</comment>
<name>A0A2N6KLP1_9CYAN</name>
<evidence type="ECO:0000313" key="5">
    <source>
        <dbReference type="Proteomes" id="UP000235025"/>
    </source>
</evidence>
<gene>
    <name evidence="4" type="ORF">CEN50_01775</name>
</gene>
<keyword evidence="2" id="KW-0503">Monooxygenase</keyword>
<dbReference type="PANTHER" id="PTHR43747:SF5">
    <property type="entry name" value="FAD-BINDING DOMAIN-CONTAINING PROTEIN"/>
    <property type="match status" value="1"/>
</dbReference>
<dbReference type="InterPro" id="IPR006905">
    <property type="entry name" value="Flavin_halogenase"/>
</dbReference>
<proteinExistence type="inferred from homology"/>
<dbReference type="Gene3D" id="3.50.50.60">
    <property type="entry name" value="FAD/NAD(P)-binding domain"/>
    <property type="match status" value="1"/>
</dbReference>